<evidence type="ECO:0000313" key="1">
    <source>
        <dbReference type="EMBL" id="KID84726.1"/>
    </source>
</evidence>
<dbReference type="HOGENOM" id="CLU_1170880_0_0_1"/>
<dbReference type="EMBL" id="AZNH01000038">
    <property type="protein sequence ID" value="KID84726.1"/>
    <property type="molecule type" value="Genomic_DNA"/>
</dbReference>
<dbReference type="AlphaFoldDB" id="A0A0B4H4K8"/>
<accession>A0A0B4H4K8</accession>
<dbReference type="OrthoDB" id="3554464at2759"/>
<proteinExistence type="predicted"/>
<sequence>MPDFDGLTIEIQAEEACFEAVVYNFLRWETETLASRLLYSCVPVQYQGPKLVIPRDLSGRQLFVFESSEGKNDLLLLDQLAYIHAALFSYDPPSEFGAEYFLDRLFQFKSDSLSIAVAPTRKFWMHVLESKIKATIRNEGDMIGWEEDEETKENGRAHVTSLRPRRFNYEQARRSLPHKATERRGSCRAGLRSGHPGRKDFRYLLYALRDWRGGNSQEFFDALEEWAEKRMTELEAP</sequence>
<dbReference type="Proteomes" id="UP000031192">
    <property type="component" value="Unassembled WGS sequence"/>
</dbReference>
<name>A0A0B4H4K8_METGA</name>
<organism evidence="1 2">
    <name type="scientific">Metarhizium guizhouense (strain ARSEF 977)</name>
    <dbReference type="NCBI Taxonomy" id="1276136"/>
    <lineage>
        <taxon>Eukaryota</taxon>
        <taxon>Fungi</taxon>
        <taxon>Dikarya</taxon>
        <taxon>Ascomycota</taxon>
        <taxon>Pezizomycotina</taxon>
        <taxon>Sordariomycetes</taxon>
        <taxon>Hypocreomycetidae</taxon>
        <taxon>Hypocreales</taxon>
        <taxon>Clavicipitaceae</taxon>
        <taxon>Metarhizium</taxon>
    </lineage>
</organism>
<evidence type="ECO:0000313" key="2">
    <source>
        <dbReference type="Proteomes" id="UP000031192"/>
    </source>
</evidence>
<keyword evidence="2" id="KW-1185">Reference proteome</keyword>
<gene>
    <name evidence="1" type="ORF">MGU_08071</name>
</gene>
<protein>
    <submittedName>
        <fullName evidence="1">3-hydroxybutyryl-CoA dehydratase</fullName>
    </submittedName>
</protein>
<comment type="caution">
    <text evidence="1">The sequence shown here is derived from an EMBL/GenBank/DDBJ whole genome shotgun (WGS) entry which is preliminary data.</text>
</comment>
<reference evidence="1 2" key="1">
    <citation type="journal article" date="2014" name="Proc. Natl. Acad. Sci. U.S.A.">
        <title>Trajectory and genomic determinants of fungal-pathogen speciation and host adaptation.</title>
        <authorList>
            <person name="Hu X."/>
            <person name="Xiao G."/>
            <person name="Zheng P."/>
            <person name="Shang Y."/>
            <person name="Su Y."/>
            <person name="Zhang X."/>
            <person name="Liu X."/>
            <person name="Zhan S."/>
            <person name="St Leger R.J."/>
            <person name="Wang C."/>
        </authorList>
    </citation>
    <scope>NUCLEOTIDE SEQUENCE [LARGE SCALE GENOMIC DNA]</scope>
    <source>
        <strain evidence="1 2">ARSEF 977</strain>
    </source>
</reference>